<keyword evidence="12 13" id="KW-0472">Membrane</keyword>
<evidence type="ECO:0000256" key="6">
    <source>
        <dbReference type="ARBA" id="ARBA00022692"/>
    </source>
</evidence>
<comment type="similarity">
    <text evidence="3">Belongs to the peptidase M50B family.</text>
</comment>
<gene>
    <name evidence="15" type="ORF">ZNDK_0633</name>
</gene>
<evidence type="ECO:0000256" key="3">
    <source>
        <dbReference type="ARBA" id="ARBA00007931"/>
    </source>
</evidence>
<dbReference type="CDD" id="cd06158">
    <property type="entry name" value="S2P-M50_like_1"/>
    <property type="match status" value="1"/>
</dbReference>
<dbReference type="Pfam" id="PF02163">
    <property type="entry name" value="Peptidase_M50"/>
    <property type="match status" value="1"/>
</dbReference>
<evidence type="ECO:0000256" key="1">
    <source>
        <dbReference type="ARBA" id="ARBA00001947"/>
    </source>
</evidence>
<dbReference type="InterPro" id="IPR044537">
    <property type="entry name" value="Rip2-like"/>
</dbReference>
<evidence type="ECO:0000256" key="10">
    <source>
        <dbReference type="ARBA" id="ARBA00022989"/>
    </source>
</evidence>
<evidence type="ECO:0000313" key="16">
    <source>
        <dbReference type="Proteomes" id="UP000505077"/>
    </source>
</evidence>
<name>A0A6L2R5Y0_9BACT</name>
<evidence type="ECO:0000256" key="5">
    <source>
        <dbReference type="ARBA" id="ARBA00022670"/>
    </source>
</evidence>
<evidence type="ECO:0000259" key="14">
    <source>
        <dbReference type="Pfam" id="PF02163"/>
    </source>
</evidence>
<evidence type="ECO:0000256" key="8">
    <source>
        <dbReference type="ARBA" id="ARBA00022801"/>
    </source>
</evidence>
<evidence type="ECO:0000256" key="12">
    <source>
        <dbReference type="ARBA" id="ARBA00023136"/>
    </source>
</evidence>
<dbReference type="PANTHER" id="PTHR35864:SF1">
    <property type="entry name" value="ZINC METALLOPROTEASE YWHC-RELATED"/>
    <property type="match status" value="1"/>
</dbReference>
<evidence type="ECO:0000256" key="11">
    <source>
        <dbReference type="ARBA" id="ARBA00023049"/>
    </source>
</evidence>
<dbReference type="AlphaFoldDB" id="A0A6L2R5Y0"/>
<dbReference type="GO" id="GO:0008237">
    <property type="term" value="F:metallopeptidase activity"/>
    <property type="evidence" value="ECO:0007669"/>
    <property type="project" value="UniProtKB-KW"/>
</dbReference>
<reference evidence="15 16" key="1">
    <citation type="journal article" date="2020" name="ISME J.">
        <title>Parallel Reductive Genome Evolution in Desulfovibrio Ectosymbionts Independently Acquired by Trichonympha Protists in the Termite Gut.</title>
        <authorList>
            <person name="Takeuchi M."/>
            <person name="Kuwahara H."/>
            <person name="Murakami T."/>
            <person name="Takahashi K."/>
            <person name="Kajitani R."/>
            <person name="Toyoda A."/>
            <person name="Itoh T."/>
            <person name="Ohkuma M."/>
            <person name="Hongoh Y."/>
        </authorList>
    </citation>
    <scope>NUCLEOTIDE SEQUENCE [LARGE SCALE GENOMIC DNA]</scope>
    <source>
        <strain evidence="15">ZnDsv-02</strain>
    </source>
</reference>
<dbReference type="PANTHER" id="PTHR35864">
    <property type="entry name" value="ZINC METALLOPROTEASE MJ0611-RELATED"/>
    <property type="match status" value="1"/>
</dbReference>
<dbReference type="InterPro" id="IPR052348">
    <property type="entry name" value="Metallopeptidase_M50B"/>
</dbReference>
<dbReference type="GO" id="GO:0005886">
    <property type="term" value="C:plasma membrane"/>
    <property type="evidence" value="ECO:0007669"/>
    <property type="project" value="UniProtKB-SubCell"/>
</dbReference>
<feature type="domain" description="Peptidase M50" evidence="14">
    <location>
        <begin position="134"/>
        <end position="175"/>
    </location>
</feature>
<sequence length="224" mass="24231">MPNIDFTQAIHTLSIELVPALLGIILHEVAHGYVAWRCGDPTAAALGRLTLNPLPHIDPAGLLVFGLTSLSGAFVFGWAKPVPVNTGYFRNPMKSMMLVALAGPVTNFLLALFFGASLFCALKFFPYAQWNNNTAYEFALSVLQAGVVINFGLGWLNLVPIPPLDGSKILSYFLPGGVGLQYMRLERYGFVILLLLLFSGLLGKTLGPLVFGSMRGLYSLLGLQ</sequence>
<comment type="cofactor">
    <cofactor evidence="1">
        <name>Zn(2+)</name>
        <dbReference type="ChEBI" id="CHEBI:29105"/>
    </cofactor>
</comment>
<evidence type="ECO:0000313" key="15">
    <source>
        <dbReference type="EMBL" id="GFH62862.1"/>
    </source>
</evidence>
<protein>
    <submittedName>
        <fullName evidence="15">Zn-dependent M50 family peptidase</fullName>
    </submittedName>
</protein>
<evidence type="ECO:0000256" key="9">
    <source>
        <dbReference type="ARBA" id="ARBA00022833"/>
    </source>
</evidence>
<evidence type="ECO:0000256" key="4">
    <source>
        <dbReference type="ARBA" id="ARBA00022475"/>
    </source>
</evidence>
<comment type="subcellular location">
    <subcellularLocation>
        <location evidence="2">Cell membrane</location>
        <topology evidence="2">Multi-pass membrane protein</topology>
    </subcellularLocation>
</comment>
<dbReference type="InterPro" id="IPR008915">
    <property type="entry name" value="Peptidase_M50"/>
</dbReference>
<evidence type="ECO:0000256" key="7">
    <source>
        <dbReference type="ARBA" id="ARBA00022723"/>
    </source>
</evidence>
<accession>A0A6L2R5Y0</accession>
<feature type="transmembrane region" description="Helical" evidence="13">
    <location>
        <begin position="99"/>
        <end position="122"/>
    </location>
</feature>
<keyword evidence="9" id="KW-0862">Zinc</keyword>
<evidence type="ECO:0000256" key="2">
    <source>
        <dbReference type="ARBA" id="ARBA00004651"/>
    </source>
</evidence>
<comment type="caution">
    <text evidence="15">The sequence shown here is derived from an EMBL/GenBank/DDBJ whole genome shotgun (WGS) entry which is preliminary data.</text>
</comment>
<keyword evidence="7" id="KW-0479">Metal-binding</keyword>
<keyword evidence="5" id="KW-0645">Protease</keyword>
<keyword evidence="4" id="KW-1003">Cell membrane</keyword>
<dbReference type="GO" id="GO:0006508">
    <property type="term" value="P:proteolysis"/>
    <property type="evidence" value="ECO:0007669"/>
    <property type="project" value="UniProtKB-KW"/>
</dbReference>
<dbReference type="Proteomes" id="UP000505077">
    <property type="component" value="Unassembled WGS sequence"/>
</dbReference>
<feature type="transmembrane region" description="Helical" evidence="13">
    <location>
        <begin position="134"/>
        <end position="156"/>
    </location>
</feature>
<keyword evidence="10 13" id="KW-1133">Transmembrane helix</keyword>
<proteinExistence type="inferred from homology"/>
<dbReference type="EMBL" id="BLLL01000006">
    <property type="protein sequence ID" value="GFH62862.1"/>
    <property type="molecule type" value="Genomic_DNA"/>
</dbReference>
<keyword evidence="6 13" id="KW-0812">Transmembrane</keyword>
<feature type="transmembrane region" description="Helical" evidence="13">
    <location>
        <begin position="188"/>
        <end position="211"/>
    </location>
</feature>
<keyword evidence="11" id="KW-0482">Metalloprotease</keyword>
<evidence type="ECO:0000256" key="13">
    <source>
        <dbReference type="SAM" id="Phobius"/>
    </source>
</evidence>
<organism evidence="15 16">
    <name type="scientific">Candidatus Desulfovibrio kirbyi</name>
    <dbReference type="NCBI Taxonomy" id="2696086"/>
    <lineage>
        <taxon>Bacteria</taxon>
        <taxon>Pseudomonadati</taxon>
        <taxon>Thermodesulfobacteriota</taxon>
        <taxon>Desulfovibrionia</taxon>
        <taxon>Desulfovibrionales</taxon>
        <taxon>Desulfovibrionaceae</taxon>
        <taxon>Desulfovibrio</taxon>
    </lineage>
</organism>
<feature type="transmembrane region" description="Helical" evidence="13">
    <location>
        <begin position="60"/>
        <end position="79"/>
    </location>
</feature>
<keyword evidence="8" id="KW-0378">Hydrolase</keyword>
<dbReference type="GO" id="GO:0046872">
    <property type="term" value="F:metal ion binding"/>
    <property type="evidence" value="ECO:0007669"/>
    <property type="project" value="UniProtKB-KW"/>
</dbReference>